<dbReference type="GO" id="GO:0016740">
    <property type="term" value="F:transferase activity"/>
    <property type="evidence" value="ECO:0007669"/>
    <property type="project" value="UniProtKB-KW"/>
</dbReference>
<dbReference type="SUPFAM" id="SSF48452">
    <property type="entry name" value="TPR-like"/>
    <property type="match status" value="1"/>
</dbReference>
<dbReference type="Gene3D" id="1.25.40.10">
    <property type="entry name" value="Tetratricopeptide repeat domain"/>
    <property type="match status" value="1"/>
</dbReference>
<comment type="caution">
    <text evidence="1">The sequence shown here is derived from an EMBL/GenBank/DDBJ whole genome shotgun (WGS) entry which is preliminary data.</text>
</comment>
<keyword evidence="2" id="KW-1185">Reference proteome</keyword>
<sequence length="266" mass="29748">SSSWEELKNGLVLLTWQNTNNPKSQTLNPNSVWFHDHAIAMGNLYTATKKTEGNFQVVERTAMLPSANISPGTYRLEASYLNRVSGEIYAINTPNKTIIINPDATSTPAPELDLITQLRTLATNLPKGTEAVEKIFDSVARINQYDPTQDYLLQAQLTSEYRLRHYSSDSDLAYTVALANVLQRQVKSAIKSLERVTQIDNKNPFAWAYLAFVRLYNWQPGAAEKALKTALEINPNQREITALSGVAALMRGNFIKAWDNLSVLTN</sequence>
<protein>
    <submittedName>
        <fullName evidence="1">Phospholipid carrier-dependent glycosyltransferase</fullName>
    </submittedName>
</protein>
<feature type="non-terminal residue" evidence="1">
    <location>
        <position position="1"/>
    </location>
</feature>
<evidence type="ECO:0000313" key="1">
    <source>
        <dbReference type="EMBL" id="PAX45814.1"/>
    </source>
</evidence>
<accession>A0A2A2T9V1</accession>
<dbReference type="EMBL" id="NTFS01000667">
    <property type="protein sequence ID" value="PAX45814.1"/>
    <property type="molecule type" value="Genomic_DNA"/>
</dbReference>
<gene>
    <name evidence="1" type="ORF">CK510_29685</name>
</gene>
<organism evidence="1 2">
    <name type="scientific">Brunnivagina elsteri CCALA 953</name>
    <dbReference type="NCBI Taxonomy" id="987040"/>
    <lineage>
        <taxon>Bacteria</taxon>
        <taxon>Bacillati</taxon>
        <taxon>Cyanobacteriota</taxon>
        <taxon>Cyanophyceae</taxon>
        <taxon>Nostocales</taxon>
        <taxon>Calotrichaceae</taxon>
        <taxon>Brunnivagina</taxon>
    </lineage>
</organism>
<evidence type="ECO:0000313" key="2">
    <source>
        <dbReference type="Proteomes" id="UP000218238"/>
    </source>
</evidence>
<dbReference type="RefSeq" id="WP_373695838.1">
    <property type="nucleotide sequence ID" value="NZ_NTFS01000667.1"/>
</dbReference>
<reference evidence="1 2" key="1">
    <citation type="submission" date="2017-08" db="EMBL/GenBank/DDBJ databases">
        <title>Draft genome sequence of filamentous cyanobacterium Calothrix elsteri CCALA 953.</title>
        <authorList>
            <person name="Gagunashvili A.N."/>
            <person name="Elster J."/>
            <person name="Andresson O.S."/>
        </authorList>
    </citation>
    <scope>NUCLEOTIDE SEQUENCE [LARGE SCALE GENOMIC DNA]</scope>
    <source>
        <strain evidence="1 2">CCALA 953</strain>
    </source>
</reference>
<proteinExistence type="predicted"/>
<dbReference type="InterPro" id="IPR011990">
    <property type="entry name" value="TPR-like_helical_dom_sf"/>
</dbReference>
<name>A0A2A2T9V1_9CYAN</name>
<dbReference type="Proteomes" id="UP000218238">
    <property type="component" value="Unassembled WGS sequence"/>
</dbReference>
<dbReference type="AlphaFoldDB" id="A0A2A2T9V1"/>
<keyword evidence="1" id="KW-0808">Transferase</keyword>